<feature type="signal peptide" evidence="1">
    <location>
        <begin position="1"/>
        <end position="25"/>
    </location>
</feature>
<keyword evidence="3" id="KW-1185">Reference proteome</keyword>
<feature type="chain" id="PRO_5007524835" evidence="1">
    <location>
        <begin position="26"/>
        <end position="240"/>
    </location>
</feature>
<protein>
    <submittedName>
        <fullName evidence="2">PEP-CTERM protein-sorting domain-containing protein</fullName>
    </submittedName>
</protein>
<evidence type="ECO:0000313" key="3">
    <source>
        <dbReference type="Proteomes" id="UP000076023"/>
    </source>
</evidence>
<comment type="caution">
    <text evidence="2">The sequence shown here is derived from an EMBL/GenBank/DDBJ whole genome shotgun (WGS) entry which is preliminary data.</text>
</comment>
<dbReference type="EMBL" id="BDCO01000002">
    <property type="protein sequence ID" value="GAT34710.1"/>
    <property type="molecule type" value="Genomic_DNA"/>
</dbReference>
<organism evidence="2 3">
    <name type="scientific">Terrimicrobium sacchariphilum</name>
    <dbReference type="NCBI Taxonomy" id="690879"/>
    <lineage>
        <taxon>Bacteria</taxon>
        <taxon>Pseudomonadati</taxon>
        <taxon>Verrucomicrobiota</taxon>
        <taxon>Terrimicrobiia</taxon>
        <taxon>Terrimicrobiales</taxon>
        <taxon>Terrimicrobiaceae</taxon>
        <taxon>Terrimicrobium</taxon>
    </lineage>
</organism>
<dbReference type="InParanoid" id="A0A146GBD9"/>
<proteinExistence type="predicted"/>
<sequence>MRIINTSILTAAVAFVIAGVTPCSAVLLSNNNTSGDYPGSVVKLSTGATYTWGTNTSAGNGPGNTDSQTLAQDTSFTKMVDGTSASGGGNFATFSAWDSSVGQTAIFNLNNVYRIEYVTISALFNSSNNTAGVGLFQAYTSTDGVNYTLFGRWTDPAPSDGSNQILTINPAAAVNAQYVMFYTNRYAPNAGEPVLPGQTYYHQVVLGEMAVWGTVPEPKTWGLIIAGLAFIAIIKRRKAA</sequence>
<dbReference type="InterPro" id="IPR013424">
    <property type="entry name" value="Ice-binding_C"/>
</dbReference>
<reference evidence="3" key="1">
    <citation type="journal article" date="2017" name="Genome Announc.">
        <title>Draft Genome Sequence of Terrimicrobium sacchariphilum NM-5T, a Facultative Anaerobic Soil Bacterium of the Class Spartobacteria.</title>
        <authorList>
            <person name="Qiu Y.L."/>
            <person name="Tourlousse D.M."/>
            <person name="Matsuura N."/>
            <person name="Ohashi A."/>
            <person name="Sekiguchi Y."/>
        </authorList>
    </citation>
    <scope>NUCLEOTIDE SEQUENCE [LARGE SCALE GENOMIC DNA]</scope>
    <source>
        <strain evidence="3">NM-5</strain>
    </source>
</reference>
<keyword evidence="1" id="KW-0732">Signal</keyword>
<dbReference type="Proteomes" id="UP000076023">
    <property type="component" value="Unassembled WGS sequence"/>
</dbReference>
<evidence type="ECO:0000256" key="1">
    <source>
        <dbReference type="SAM" id="SignalP"/>
    </source>
</evidence>
<evidence type="ECO:0000313" key="2">
    <source>
        <dbReference type="EMBL" id="GAT34710.1"/>
    </source>
</evidence>
<accession>A0A146GBD9</accession>
<name>A0A146GBD9_TERSA</name>
<dbReference type="AlphaFoldDB" id="A0A146GBD9"/>
<dbReference type="STRING" id="690879.TSACC_23142"/>
<dbReference type="NCBIfam" id="TIGR02595">
    <property type="entry name" value="PEP_CTERM"/>
    <property type="match status" value="1"/>
</dbReference>
<dbReference type="RefSeq" id="WP_075080322.1">
    <property type="nucleotide sequence ID" value="NZ_BDCO01000002.1"/>
</dbReference>
<gene>
    <name evidence="2" type="ORF">TSACC_23142</name>
</gene>
<dbReference type="Gene3D" id="2.60.120.260">
    <property type="entry name" value="Galactose-binding domain-like"/>
    <property type="match status" value="1"/>
</dbReference>